<keyword evidence="13" id="KW-1185">Reference proteome</keyword>
<dbReference type="PANTHER" id="PTHR12203">
    <property type="entry name" value="KDEL LYS-ASP-GLU-LEU CONTAINING - RELATED"/>
    <property type="match status" value="1"/>
</dbReference>
<feature type="chain" id="PRO_5046922177" evidence="11">
    <location>
        <begin position="22"/>
        <end position="504"/>
    </location>
</feature>
<protein>
    <submittedName>
        <fullName evidence="14">Protein O-glucosyltransferase 2-like</fullName>
    </submittedName>
</protein>
<keyword evidence="5" id="KW-0325">Glycoprotein</keyword>
<evidence type="ECO:0000259" key="12">
    <source>
        <dbReference type="SMART" id="SM00672"/>
    </source>
</evidence>
<dbReference type="SMART" id="SM00672">
    <property type="entry name" value="CAP10"/>
    <property type="match status" value="1"/>
</dbReference>
<keyword evidence="2" id="KW-0328">Glycosyltransferase</keyword>
<comment type="function">
    <text evidence="7">Protein glucosyltransferase that catalyzes the transfer of glucose from UDP-glucose to a serine residue within the consensus sequence peptide C-X-N-T-X-G-S-F-X-C. Can also catalyze the transfer of xylose from UDP-xylose but less efficiently. Specifically targets extracellular EGF repeats of proteins such as NOTCH1, NOTCH3, FBN1, FBN2 and LTBP1. May regulate the transport of NOTCH1 and NOTCH3 to the plasma membrane and thereby the Notch signaling pathway.</text>
</comment>
<comment type="similarity">
    <text evidence="1">Belongs to the KDELC family.</text>
</comment>
<evidence type="ECO:0000256" key="5">
    <source>
        <dbReference type="ARBA" id="ARBA00023180"/>
    </source>
</evidence>
<evidence type="ECO:0000256" key="11">
    <source>
        <dbReference type="SAM" id="SignalP"/>
    </source>
</evidence>
<evidence type="ECO:0000256" key="10">
    <source>
        <dbReference type="PROSITE-ProRule" id="PRU00087"/>
    </source>
</evidence>
<dbReference type="SUPFAM" id="SSF81296">
    <property type="entry name" value="E set domains"/>
    <property type="match status" value="1"/>
</dbReference>
<feature type="domain" description="Glycosyl transferase CAP10" evidence="12">
    <location>
        <begin position="226"/>
        <end position="470"/>
    </location>
</feature>
<proteinExistence type="inferred from homology"/>
<keyword evidence="3 11" id="KW-0732">Signal</keyword>
<accession>A0ABM3XGD7</accession>
<evidence type="ECO:0000313" key="14">
    <source>
        <dbReference type="RefSeq" id="XP_060047882.1"/>
    </source>
</evidence>
<reference evidence="14" key="1">
    <citation type="submission" date="2025-08" db="UniProtKB">
        <authorList>
            <consortium name="RefSeq"/>
        </authorList>
    </citation>
    <scope>IDENTIFICATION</scope>
</reference>
<dbReference type="PANTHER" id="PTHR12203:SF21">
    <property type="entry name" value="PROTEIN O-GLUCOSYLTRANSFERASE 2"/>
    <property type="match status" value="1"/>
</dbReference>
<keyword evidence="4" id="KW-0256">Endoplasmic reticulum</keyword>
<dbReference type="GeneID" id="103112999"/>
<dbReference type="PROSITE" id="PS50194">
    <property type="entry name" value="FILAMIN_REPEAT"/>
    <property type="match status" value="1"/>
</dbReference>
<dbReference type="Pfam" id="PF05686">
    <property type="entry name" value="Glyco_transf_90"/>
    <property type="match status" value="1"/>
</dbReference>
<evidence type="ECO:0000256" key="1">
    <source>
        <dbReference type="ARBA" id="ARBA00006063"/>
    </source>
</evidence>
<dbReference type="InterPro" id="IPR006598">
    <property type="entry name" value="CAP10"/>
</dbReference>
<organism evidence="13 14">
    <name type="scientific">Erinaceus europaeus</name>
    <name type="common">Western European hedgehog</name>
    <dbReference type="NCBI Taxonomy" id="9365"/>
    <lineage>
        <taxon>Eukaryota</taxon>
        <taxon>Metazoa</taxon>
        <taxon>Chordata</taxon>
        <taxon>Craniata</taxon>
        <taxon>Vertebrata</taxon>
        <taxon>Euteleostomi</taxon>
        <taxon>Mammalia</taxon>
        <taxon>Eutheria</taxon>
        <taxon>Laurasiatheria</taxon>
        <taxon>Eulipotyphla</taxon>
        <taxon>Erinaceidae</taxon>
        <taxon>Erinaceinae</taxon>
        <taxon>Erinaceus</taxon>
    </lineage>
</organism>
<evidence type="ECO:0000256" key="3">
    <source>
        <dbReference type="ARBA" id="ARBA00022729"/>
    </source>
</evidence>
<feature type="repeat" description="Filamin" evidence="10">
    <location>
        <begin position="24"/>
        <end position="130"/>
    </location>
</feature>
<evidence type="ECO:0000256" key="2">
    <source>
        <dbReference type="ARBA" id="ARBA00022676"/>
    </source>
</evidence>
<dbReference type="Proteomes" id="UP001652624">
    <property type="component" value="Chromosome 5"/>
</dbReference>
<dbReference type="InterPro" id="IPR014756">
    <property type="entry name" value="Ig_E-set"/>
</dbReference>
<dbReference type="InterPro" id="IPR017868">
    <property type="entry name" value="Filamin/ABP280_repeat-like"/>
</dbReference>
<comment type="catalytic activity">
    <reaction evidence="9">
        <text>L-seryl-[EGF-like domain protein] + UDP-alpha-D-glucose = 3-O-(beta-D-glucosyl)-L-seryl-[EGF-like domain protein] + UDP + H(+)</text>
        <dbReference type="Rhea" id="RHEA:58116"/>
        <dbReference type="Rhea" id="RHEA-COMP:14610"/>
        <dbReference type="Rhea" id="RHEA-COMP:16010"/>
        <dbReference type="ChEBI" id="CHEBI:15378"/>
        <dbReference type="ChEBI" id="CHEBI:29999"/>
        <dbReference type="ChEBI" id="CHEBI:58223"/>
        <dbReference type="ChEBI" id="CHEBI:58885"/>
        <dbReference type="ChEBI" id="CHEBI:140576"/>
    </reaction>
</comment>
<dbReference type="InterPro" id="IPR051091">
    <property type="entry name" value="O-Glucosyltr/Glycosyltrsf_90"/>
</dbReference>
<evidence type="ECO:0000256" key="4">
    <source>
        <dbReference type="ARBA" id="ARBA00022824"/>
    </source>
</evidence>
<name>A0ABM3XGD7_ERIEU</name>
<evidence type="ECO:0000313" key="13">
    <source>
        <dbReference type="Proteomes" id="UP001652624"/>
    </source>
</evidence>
<comment type="pathway">
    <text evidence="6">Protein modification.</text>
</comment>
<dbReference type="RefSeq" id="XP_060047882.1">
    <property type="nucleotide sequence ID" value="XM_060191899.1"/>
</dbReference>
<dbReference type="SMART" id="SM00557">
    <property type="entry name" value="IG_FLMN"/>
    <property type="match status" value="1"/>
</dbReference>
<keyword evidence="2" id="KW-0808">Transferase</keyword>
<evidence type="ECO:0000256" key="7">
    <source>
        <dbReference type="ARBA" id="ARBA00045447"/>
    </source>
</evidence>
<gene>
    <name evidence="14" type="primary">LOC103112999</name>
</gene>
<comment type="catalytic activity">
    <reaction evidence="8">
        <text>L-seryl-[EGF-like domain protein] + UDP-alpha-D-xylose = 3-O-(beta-D-xylosyl)-L-seryl-[EGF-like domain protein] + UDP + H(+)</text>
        <dbReference type="Rhea" id="RHEA:62016"/>
        <dbReference type="Rhea" id="RHEA-COMP:16010"/>
        <dbReference type="Rhea" id="RHEA-COMP:16011"/>
        <dbReference type="ChEBI" id="CHEBI:15378"/>
        <dbReference type="ChEBI" id="CHEBI:29999"/>
        <dbReference type="ChEBI" id="CHEBI:57632"/>
        <dbReference type="ChEBI" id="CHEBI:58223"/>
        <dbReference type="ChEBI" id="CHEBI:132085"/>
    </reaction>
</comment>
<sequence length="504" mass="58625">MFSMLLLYYCFGGIIPTLVETSGERQLSPEKSEIWGPGLKASVVLPVRYFYIQAVDTSGNKFTSSPGEKVFQVKIMAPHKQFAKVGIQVLDRKDGSFLVIYRMFASYNKLKIKVKFHRHHVAHSPYIIEGPIYHENCDCPFEDSTAWLQEMNCPETFPQIQRDLTQFPTIDPDMIATEIPKIFGQKHSLCHYTLKDNKVYIKTYGEDVGFRHFMNPILLSLTRKVKMPDLEFFVNLDDWPLGKKKLNSLIYPIFSWCGSTNSTDIVMPTYDLTLSVLETMHRTSVDMMSVQGNTGPSWESKNSTAVWRGRDSHKQRLELVKLSRKHPDLIDAAVTSFVFSKHNENLYGPVGNHIAFYDFFKHKYLINIDGTVAAYRLPYLLIGDSVVLKQDSIYYEYFYNDLQPWKHYIPVKSNLSDLLEKLKWAKDHDEEAKKIAKVGQEFARNNLMSDNIFCYYFRLFQEYANLQVSEPKIRKGMKKLKFQTKDDFFPCTCHQRKLQTKDEL</sequence>
<evidence type="ECO:0000256" key="6">
    <source>
        <dbReference type="ARBA" id="ARBA00043952"/>
    </source>
</evidence>
<dbReference type="InterPro" id="IPR001298">
    <property type="entry name" value="Filamin/ABP280_rpt"/>
</dbReference>
<evidence type="ECO:0000256" key="9">
    <source>
        <dbReference type="ARBA" id="ARBA00049246"/>
    </source>
</evidence>
<dbReference type="Gene3D" id="2.60.40.10">
    <property type="entry name" value="Immunoglobulins"/>
    <property type="match status" value="1"/>
</dbReference>
<evidence type="ECO:0000256" key="8">
    <source>
        <dbReference type="ARBA" id="ARBA00047553"/>
    </source>
</evidence>
<dbReference type="InterPro" id="IPR013783">
    <property type="entry name" value="Ig-like_fold"/>
</dbReference>
<dbReference type="Pfam" id="PF00630">
    <property type="entry name" value="Filamin"/>
    <property type="match status" value="1"/>
</dbReference>
<feature type="signal peptide" evidence="11">
    <location>
        <begin position="1"/>
        <end position="21"/>
    </location>
</feature>